<protein>
    <submittedName>
        <fullName evidence="1">Uncharacterized protein</fullName>
    </submittedName>
</protein>
<dbReference type="Proteomes" id="UP000799754">
    <property type="component" value="Unassembled WGS sequence"/>
</dbReference>
<gene>
    <name evidence="1" type="ORF">BU25DRAFT_381271</name>
</gene>
<keyword evidence="2" id="KW-1185">Reference proteome</keyword>
<sequence length="745" mass="83939">MNNLPTAPQQAPPSAAPNGQQPAKKKRPRPKEGPLRAPRRPLAKITRPLVSLAQMNESNKPADATAQGTASLAALRHEYQQAGATSFPLIVTRRDLKELRHHVMRVQNKTHVDIQDPSQFATPIRLHRRDPRAPPSGAGSHFEEEDTKEDLEEIKERERIEQQREERRKIREENQAKIAPTGKSKPQAFQKKTEQKYRPDDTPEAKKRQLLRYEETLPWHLEDFENKQTWVGTYESELSEAHVMLSQNSQGTIQLAPIERWYRFNVKGKVKVTGDDTDKVMFKVERVPGFLRNIEQRAEAKEKEAHQLRGRNQMSTRVGGGADDEGRIRAVRNDEGYIKREADADDIDFNLEEDFADDEEGLNGLFEGDEVDVKEAAEKLRRDQLAASLWDRNEKKIQEEEEREEMEAEMAKELEKGLRKTLVKRGKLYDYAESDMSEESETDSETERQRAKEEEEKKAVEAKAAGTGNAPSGTSSKGTNTPMGSSTPSGTHKPVDKLKSKKRPNSEMSEASGNESSRIKKKKKNKLNVVLGNGSPTASASTSRAGSPAPGSPAPSQPKLPSAKEIYDSLPPQGMGIQALIGMFKGRVDKENSKNFISIVKAVSTFDTQRKWLTPLPQMPSEESINEKLNKKQNHGSLAPQGMDLRAFVGLSKDRVDNDTYKAFVHNTKSVSSYDNQRKWLAPLPQMPSEQTVIKKKKKKKQKNAETNEKPFSTATPSTVVEWVKEVRLAVKRRFVSAAWVRLHG</sequence>
<reference evidence="1" key="1">
    <citation type="journal article" date="2020" name="Stud. Mycol.">
        <title>101 Dothideomycetes genomes: a test case for predicting lifestyles and emergence of pathogens.</title>
        <authorList>
            <person name="Haridas S."/>
            <person name="Albert R."/>
            <person name="Binder M."/>
            <person name="Bloem J."/>
            <person name="Labutti K."/>
            <person name="Salamov A."/>
            <person name="Andreopoulos B."/>
            <person name="Baker S."/>
            <person name="Barry K."/>
            <person name="Bills G."/>
            <person name="Bluhm B."/>
            <person name="Cannon C."/>
            <person name="Castanera R."/>
            <person name="Culley D."/>
            <person name="Daum C."/>
            <person name="Ezra D."/>
            <person name="Gonzalez J."/>
            <person name="Henrissat B."/>
            <person name="Kuo A."/>
            <person name="Liang C."/>
            <person name="Lipzen A."/>
            <person name="Lutzoni F."/>
            <person name="Magnuson J."/>
            <person name="Mondo S."/>
            <person name="Nolan M."/>
            <person name="Ohm R."/>
            <person name="Pangilinan J."/>
            <person name="Park H.-J."/>
            <person name="Ramirez L."/>
            <person name="Alfaro M."/>
            <person name="Sun H."/>
            <person name="Tritt A."/>
            <person name="Yoshinaga Y."/>
            <person name="Zwiers L.-H."/>
            <person name="Turgeon B."/>
            <person name="Goodwin S."/>
            <person name="Spatafora J."/>
            <person name="Crous P."/>
            <person name="Grigoriev I."/>
        </authorList>
    </citation>
    <scope>NUCLEOTIDE SEQUENCE</scope>
    <source>
        <strain evidence="1">CBS 525.71</strain>
    </source>
</reference>
<dbReference type="EMBL" id="MU006701">
    <property type="protein sequence ID" value="KAF2633663.1"/>
    <property type="molecule type" value="Genomic_DNA"/>
</dbReference>
<evidence type="ECO:0000313" key="2">
    <source>
        <dbReference type="Proteomes" id="UP000799754"/>
    </source>
</evidence>
<accession>A0ACB6SI44</accession>
<name>A0ACB6SI44_9PLEO</name>
<proteinExistence type="predicted"/>
<organism evidence="1 2">
    <name type="scientific">Macroventuria anomochaeta</name>
    <dbReference type="NCBI Taxonomy" id="301207"/>
    <lineage>
        <taxon>Eukaryota</taxon>
        <taxon>Fungi</taxon>
        <taxon>Dikarya</taxon>
        <taxon>Ascomycota</taxon>
        <taxon>Pezizomycotina</taxon>
        <taxon>Dothideomycetes</taxon>
        <taxon>Pleosporomycetidae</taxon>
        <taxon>Pleosporales</taxon>
        <taxon>Pleosporineae</taxon>
        <taxon>Didymellaceae</taxon>
        <taxon>Macroventuria</taxon>
    </lineage>
</organism>
<evidence type="ECO:0000313" key="1">
    <source>
        <dbReference type="EMBL" id="KAF2633663.1"/>
    </source>
</evidence>
<comment type="caution">
    <text evidence="1">The sequence shown here is derived from an EMBL/GenBank/DDBJ whole genome shotgun (WGS) entry which is preliminary data.</text>
</comment>